<dbReference type="SUPFAM" id="SSF53335">
    <property type="entry name" value="S-adenosyl-L-methionine-dependent methyltransferases"/>
    <property type="match status" value="1"/>
</dbReference>
<evidence type="ECO:0000256" key="3">
    <source>
        <dbReference type="ARBA" id="ARBA00022679"/>
    </source>
</evidence>
<evidence type="ECO:0000256" key="1">
    <source>
        <dbReference type="ARBA" id="ARBA00008361"/>
    </source>
</evidence>
<reference evidence="5 6" key="1">
    <citation type="submission" date="2018-05" db="EMBL/GenBank/DDBJ databases">
        <title>Micromonospora from Atacama Desert.</title>
        <authorList>
            <person name="Carro L."/>
            <person name="Goodfellow M."/>
            <person name="Klenk H.-P."/>
        </authorList>
    </citation>
    <scope>NUCLEOTIDE SEQUENCE [LARGE SCALE GENOMIC DNA]</scope>
    <source>
        <strain evidence="5 6">LB41</strain>
    </source>
</reference>
<evidence type="ECO:0000313" key="5">
    <source>
        <dbReference type="EMBL" id="RQW91547.1"/>
    </source>
</evidence>
<feature type="domain" description="Methyltransferase type 11" evidence="4">
    <location>
        <begin position="42"/>
        <end position="131"/>
    </location>
</feature>
<organism evidence="5 6">
    <name type="scientific">Micromonospora chalcea</name>
    <dbReference type="NCBI Taxonomy" id="1874"/>
    <lineage>
        <taxon>Bacteria</taxon>
        <taxon>Bacillati</taxon>
        <taxon>Actinomycetota</taxon>
        <taxon>Actinomycetes</taxon>
        <taxon>Micromonosporales</taxon>
        <taxon>Micromonosporaceae</taxon>
        <taxon>Micromonospora</taxon>
    </lineage>
</organism>
<comment type="similarity">
    <text evidence="1">Belongs to the methyltransferase superfamily.</text>
</comment>
<evidence type="ECO:0000313" key="6">
    <source>
        <dbReference type="Proteomes" id="UP000274694"/>
    </source>
</evidence>
<dbReference type="Proteomes" id="UP000274694">
    <property type="component" value="Unassembled WGS sequence"/>
</dbReference>
<dbReference type="RefSeq" id="WP_069088209.1">
    <property type="nucleotide sequence ID" value="NZ_QGTA01000205.1"/>
</dbReference>
<dbReference type="InterPro" id="IPR051052">
    <property type="entry name" value="Diverse_substrate_MTase"/>
</dbReference>
<dbReference type="EMBL" id="QGTA01000205">
    <property type="protein sequence ID" value="RQW91547.1"/>
    <property type="molecule type" value="Genomic_DNA"/>
</dbReference>
<dbReference type="GO" id="GO:0032259">
    <property type="term" value="P:methylation"/>
    <property type="evidence" value="ECO:0007669"/>
    <property type="project" value="UniProtKB-KW"/>
</dbReference>
<dbReference type="CDD" id="cd02440">
    <property type="entry name" value="AdoMet_MTases"/>
    <property type="match status" value="1"/>
</dbReference>
<keyword evidence="6" id="KW-1185">Reference proteome</keyword>
<proteinExistence type="inferred from homology"/>
<keyword evidence="2 5" id="KW-0489">Methyltransferase</keyword>
<dbReference type="Gene3D" id="3.40.50.150">
    <property type="entry name" value="Vaccinia Virus protein VP39"/>
    <property type="match status" value="1"/>
</dbReference>
<dbReference type="GO" id="GO:0008168">
    <property type="term" value="F:methyltransferase activity"/>
    <property type="evidence" value="ECO:0007669"/>
    <property type="project" value="UniProtKB-KW"/>
</dbReference>
<dbReference type="InterPro" id="IPR013216">
    <property type="entry name" value="Methyltransf_11"/>
</dbReference>
<sequence length="255" mass="27744">MPGRALSFGAAAQAYERFRPGYPEELADLVLAYADRPVRSALEIGAGTGKATRLFARRGIAVTATDPDSAMLAELRRHVPAGVRVRQAAFEQLRTGEHHDLVYAAAALHWTDPHRRWERVAGLLASGGVFASFGGPLRIADPALRDAVAAARAAFLADDEIPSPDGTPPEAGMQWPGTELRASEWFTDVRQEVIERRIPMSADDFVGLLSTVSAYLELPPPVREQVFHRVREVLPGAVEVTADITVHLARRTSQP</sequence>
<evidence type="ECO:0000256" key="2">
    <source>
        <dbReference type="ARBA" id="ARBA00022603"/>
    </source>
</evidence>
<name>A0ABX9Y2E0_MICCH</name>
<dbReference type="PANTHER" id="PTHR44942:SF4">
    <property type="entry name" value="METHYLTRANSFERASE TYPE 11 DOMAIN-CONTAINING PROTEIN"/>
    <property type="match status" value="1"/>
</dbReference>
<protein>
    <submittedName>
        <fullName evidence="5">Class I SAM-dependent methyltransferase</fullName>
    </submittedName>
</protein>
<dbReference type="Pfam" id="PF08241">
    <property type="entry name" value="Methyltransf_11"/>
    <property type="match status" value="1"/>
</dbReference>
<gene>
    <name evidence="5" type="ORF">DLJ60_17055</name>
</gene>
<dbReference type="PANTHER" id="PTHR44942">
    <property type="entry name" value="METHYLTRANSF_11 DOMAIN-CONTAINING PROTEIN"/>
    <property type="match status" value="1"/>
</dbReference>
<evidence type="ECO:0000259" key="4">
    <source>
        <dbReference type="Pfam" id="PF08241"/>
    </source>
</evidence>
<keyword evidence="3" id="KW-0808">Transferase</keyword>
<accession>A0ABX9Y2E0</accession>
<dbReference type="InterPro" id="IPR029063">
    <property type="entry name" value="SAM-dependent_MTases_sf"/>
</dbReference>
<comment type="caution">
    <text evidence="5">The sequence shown here is derived from an EMBL/GenBank/DDBJ whole genome shotgun (WGS) entry which is preliminary data.</text>
</comment>